<feature type="domain" description="LysM" evidence="2">
    <location>
        <begin position="72"/>
        <end position="121"/>
    </location>
</feature>
<dbReference type="PROSITE" id="PS51782">
    <property type="entry name" value="LYSM"/>
    <property type="match status" value="1"/>
</dbReference>
<dbReference type="Pfam" id="PF01476">
    <property type="entry name" value="LysM"/>
    <property type="match status" value="1"/>
</dbReference>
<dbReference type="EMBL" id="JBHULE010000018">
    <property type="protein sequence ID" value="MFD2562670.1"/>
    <property type="molecule type" value="Genomic_DNA"/>
</dbReference>
<evidence type="ECO:0000259" key="2">
    <source>
        <dbReference type="PROSITE" id="PS51782"/>
    </source>
</evidence>
<sequence>MSGHDEASQNLTKQLLEARSKRIEEINRNWADYANQTTFATNEAEEGLLDAYFAERKEREVPVSNSAETEPVIYTVVSGDNLTKIAGNYSGVSVEDIALANPDEVGPGPNYNIGVGVQLSIPNQIPTITEVFYEKVNSGVLGGDVYILAKGFALKDKEATIEIYEKSPYLLMENETPLTVIQYDPVDAEKPVNENRIELKAKFNDKGEAVVKIQLRPEKPEGENAEDKVFNAWKEKFTPEDPLEDFTIEPNSDQNDLASVDTSDFMLDPETENERNRITMESANGTYTSENVDGTNVLNYTPNPPATVSDPLWLLVKVQGDNNSYEEEFLKLTNEYFQLQNEIAPWMVIAWAELGVYEGDTATGGFNRVKEFFLNGAGQALHPINHAWCSSFTNWVFIETNKVKGTNFSTIPLNANINNPALAINWYNPSRYPGGVRLSPDKKPPYGSVLIMKKRNSHSGHAAFVIDYVNSGDQLTFKLLGGNQTHRVQVETYVFVKSGSDYFKGNFKLLGYVLPQEYIYDERNEIFYQYRSEASSSEAGPTE</sequence>
<organism evidence="3 4">
    <name type="scientific">Aquimarina rubra</name>
    <dbReference type="NCBI Taxonomy" id="1920033"/>
    <lineage>
        <taxon>Bacteria</taxon>
        <taxon>Pseudomonadati</taxon>
        <taxon>Bacteroidota</taxon>
        <taxon>Flavobacteriia</taxon>
        <taxon>Flavobacteriales</taxon>
        <taxon>Flavobacteriaceae</taxon>
        <taxon>Aquimarina</taxon>
    </lineage>
</organism>
<accession>A0ABW5LD02</accession>
<name>A0ABW5LD02_9FLAO</name>
<keyword evidence="4" id="KW-1185">Reference proteome</keyword>
<reference evidence="4" key="1">
    <citation type="journal article" date="2019" name="Int. J. Syst. Evol. Microbiol.">
        <title>The Global Catalogue of Microorganisms (GCM) 10K type strain sequencing project: providing services to taxonomists for standard genome sequencing and annotation.</title>
        <authorList>
            <consortium name="The Broad Institute Genomics Platform"/>
            <consortium name="The Broad Institute Genome Sequencing Center for Infectious Disease"/>
            <person name="Wu L."/>
            <person name="Ma J."/>
        </authorList>
    </citation>
    <scope>NUCLEOTIDE SEQUENCE [LARGE SCALE GENOMIC DNA]</scope>
    <source>
        <strain evidence="4">KCTC 52274</strain>
    </source>
</reference>
<evidence type="ECO:0000256" key="1">
    <source>
        <dbReference type="SAM" id="Coils"/>
    </source>
</evidence>
<dbReference type="RefSeq" id="WP_378291464.1">
    <property type="nucleotide sequence ID" value="NZ_JBHULE010000018.1"/>
</dbReference>
<evidence type="ECO:0000313" key="3">
    <source>
        <dbReference type="EMBL" id="MFD2562670.1"/>
    </source>
</evidence>
<proteinExistence type="predicted"/>
<evidence type="ECO:0000313" key="4">
    <source>
        <dbReference type="Proteomes" id="UP001597319"/>
    </source>
</evidence>
<dbReference type="Gene3D" id="3.10.350.10">
    <property type="entry name" value="LysM domain"/>
    <property type="match status" value="1"/>
</dbReference>
<dbReference type="InterPro" id="IPR036779">
    <property type="entry name" value="LysM_dom_sf"/>
</dbReference>
<dbReference type="Proteomes" id="UP001597319">
    <property type="component" value="Unassembled WGS sequence"/>
</dbReference>
<dbReference type="CDD" id="cd00118">
    <property type="entry name" value="LysM"/>
    <property type="match status" value="1"/>
</dbReference>
<dbReference type="InterPro" id="IPR018392">
    <property type="entry name" value="LysM"/>
</dbReference>
<feature type="coiled-coil region" evidence="1">
    <location>
        <begin position="315"/>
        <end position="342"/>
    </location>
</feature>
<comment type="caution">
    <text evidence="3">The sequence shown here is derived from an EMBL/GenBank/DDBJ whole genome shotgun (WGS) entry which is preliminary data.</text>
</comment>
<gene>
    <name evidence="3" type="ORF">ACFSR1_08300</name>
</gene>
<dbReference type="SUPFAM" id="SSF54106">
    <property type="entry name" value="LysM domain"/>
    <property type="match status" value="1"/>
</dbReference>
<protein>
    <submittedName>
        <fullName evidence="3">LysM peptidoglycan-binding domain-containing protein</fullName>
    </submittedName>
</protein>
<keyword evidence="1" id="KW-0175">Coiled coil</keyword>